<organism evidence="1 2">
    <name type="scientific">Staphylococcus lutrae</name>
    <dbReference type="NCBI Taxonomy" id="155085"/>
    <lineage>
        <taxon>Bacteria</taxon>
        <taxon>Bacillati</taxon>
        <taxon>Bacillota</taxon>
        <taxon>Bacilli</taxon>
        <taxon>Bacillales</taxon>
        <taxon>Staphylococcaceae</taxon>
        <taxon>Staphylococcus</taxon>
    </lineage>
</organism>
<accession>A0AAC9RQ21</accession>
<protein>
    <submittedName>
        <fullName evidence="1">Diaminopimelate epimerase</fullName>
    </submittedName>
</protein>
<dbReference type="InterPro" id="IPR058945">
    <property type="entry name" value="CntK"/>
</dbReference>
<dbReference type="AlphaFoldDB" id="A0AAC9RQ21"/>
<evidence type="ECO:0000313" key="1">
    <source>
        <dbReference type="EMBL" id="ARJ51998.1"/>
    </source>
</evidence>
<reference evidence="1 2" key="1">
    <citation type="submission" date="2017-04" db="EMBL/GenBank/DDBJ databases">
        <authorList>
            <person name="Veseli I.A."/>
            <person name="Tang C."/>
            <person name="Pombert J.-F."/>
        </authorList>
    </citation>
    <scope>NUCLEOTIDE SEQUENCE [LARGE SCALE GENOMIC DNA]</scope>
    <source>
        <strain evidence="1 2">ATCC 700373</strain>
    </source>
</reference>
<name>A0AAC9RQ21_9STAP</name>
<dbReference type="InterPro" id="IPR058944">
    <property type="entry name" value="CntK-like"/>
</dbReference>
<sequence length="269" mass="29911">MEIVHFSKFNPSGNMTVLVDSQHDPSEYAPLAQQLMQTSHVGCEQVGFIERADGDVPHRLVMSGQEFCGNGTLAFIHYLKTRNLLTSSSVALNVSGLNDPVQCVVHEETNEYETSLPRPIHMEARRYCIDDVVFEGLEIQYDTYQHFVCPITVWSDALATSMETFVRETQWPAHLTAIGIMLYDVLHARLYPLIYIPQVDSVIWEQSCGSGTGSVGVYEAYRQGVEQVEKEIVQPGGVLSVGVTRTGMDYDITIKGQVVTVATGLAYIE</sequence>
<keyword evidence="2" id="KW-1185">Reference proteome</keyword>
<proteinExistence type="predicted"/>
<dbReference type="SUPFAM" id="SSF54506">
    <property type="entry name" value="Diaminopimelate epimerase-like"/>
    <property type="match status" value="1"/>
</dbReference>
<evidence type="ECO:0000313" key="2">
    <source>
        <dbReference type="Proteomes" id="UP000242864"/>
    </source>
</evidence>
<dbReference type="Gene3D" id="3.10.310.10">
    <property type="entry name" value="Diaminopimelate Epimerase, Chain A, domain 1"/>
    <property type="match status" value="2"/>
</dbReference>
<dbReference type="NCBIfam" id="NF033599">
    <property type="entry name" value="His_racem_CntK"/>
    <property type="match status" value="1"/>
</dbReference>
<dbReference type="Pfam" id="PF26317">
    <property type="entry name" value="CntK_N"/>
    <property type="match status" value="1"/>
</dbReference>
<dbReference type="KEGG" id="slz:B5P37_06425"/>
<gene>
    <name evidence="1" type="ORF">B5P37_06425</name>
</gene>
<dbReference type="Proteomes" id="UP000242864">
    <property type="component" value="Chromosome"/>
</dbReference>
<dbReference type="EMBL" id="CP020773">
    <property type="protein sequence ID" value="ARJ51998.1"/>
    <property type="molecule type" value="Genomic_DNA"/>
</dbReference>